<dbReference type="SUPFAM" id="SSF54695">
    <property type="entry name" value="POZ domain"/>
    <property type="match status" value="1"/>
</dbReference>
<evidence type="ECO:0000313" key="3">
    <source>
        <dbReference type="EMBL" id="KAL3682576.1"/>
    </source>
</evidence>
<name>A0ABD3GVH5_9MARC</name>
<organism evidence="3 4">
    <name type="scientific">Riccia sorocarpa</name>
    <dbReference type="NCBI Taxonomy" id="122646"/>
    <lineage>
        <taxon>Eukaryota</taxon>
        <taxon>Viridiplantae</taxon>
        <taxon>Streptophyta</taxon>
        <taxon>Embryophyta</taxon>
        <taxon>Marchantiophyta</taxon>
        <taxon>Marchantiopsida</taxon>
        <taxon>Marchantiidae</taxon>
        <taxon>Marchantiales</taxon>
        <taxon>Ricciaceae</taxon>
        <taxon>Riccia</taxon>
    </lineage>
</organism>
<evidence type="ECO:0000256" key="2">
    <source>
        <dbReference type="SAM" id="Coils"/>
    </source>
</evidence>
<keyword evidence="4" id="KW-1185">Reference proteome</keyword>
<dbReference type="Gene3D" id="3.30.710.10">
    <property type="entry name" value="Potassium Channel Kv1.1, Chain A"/>
    <property type="match status" value="1"/>
</dbReference>
<evidence type="ECO:0000313" key="4">
    <source>
        <dbReference type="Proteomes" id="UP001633002"/>
    </source>
</evidence>
<keyword evidence="2" id="KW-0175">Coiled coil</keyword>
<feature type="coiled-coil region" evidence="2">
    <location>
        <begin position="30"/>
        <end position="71"/>
    </location>
</feature>
<gene>
    <name evidence="3" type="ORF">R1sor_000598</name>
</gene>
<dbReference type="InterPro" id="IPR011333">
    <property type="entry name" value="SKP1/BTB/POZ_sf"/>
</dbReference>
<accession>A0ABD3GVH5</accession>
<comment type="pathway">
    <text evidence="1">Protein modification; protein ubiquitination.</text>
</comment>
<proteinExistence type="predicted"/>
<dbReference type="AlphaFoldDB" id="A0ABD3GVH5"/>
<sequence>MSFEAISLDGKVRSFIGTSLSITKVTAFNLSRKEKKLQELEAQHEDAIDNLSRKEKRLKELELAEESVKKKLHFLQSYEPGPLNPHFRGDMSFVGRDQEHIYAHRFVLEKESGTVRVDDASSHVIRSMVSFCYTADIQFTEEASAEEVLKIAHKNSPLDAE</sequence>
<dbReference type="CDD" id="cd18186">
    <property type="entry name" value="BTB_POZ_ZBTB_KLHL-like"/>
    <property type="match status" value="1"/>
</dbReference>
<dbReference type="Proteomes" id="UP001633002">
    <property type="component" value="Unassembled WGS sequence"/>
</dbReference>
<protein>
    <recommendedName>
        <fullName evidence="5">BTB domain-containing protein</fullName>
    </recommendedName>
</protein>
<dbReference type="EMBL" id="JBJQOH010000006">
    <property type="protein sequence ID" value="KAL3682576.1"/>
    <property type="molecule type" value="Genomic_DNA"/>
</dbReference>
<evidence type="ECO:0000256" key="1">
    <source>
        <dbReference type="ARBA" id="ARBA00004906"/>
    </source>
</evidence>
<evidence type="ECO:0008006" key="5">
    <source>
        <dbReference type="Google" id="ProtNLM"/>
    </source>
</evidence>
<comment type="caution">
    <text evidence="3">The sequence shown here is derived from an EMBL/GenBank/DDBJ whole genome shotgun (WGS) entry which is preliminary data.</text>
</comment>
<reference evidence="3 4" key="1">
    <citation type="submission" date="2024-09" db="EMBL/GenBank/DDBJ databases">
        <title>Chromosome-scale assembly of Riccia sorocarpa.</title>
        <authorList>
            <person name="Paukszto L."/>
        </authorList>
    </citation>
    <scope>NUCLEOTIDE SEQUENCE [LARGE SCALE GENOMIC DNA]</scope>
    <source>
        <strain evidence="3">LP-2024</strain>
        <tissue evidence="3">Aerial parts of the thallus</tissue>
    </source>
</reference>